<feature type="domain" description="Putative regulatory protein FmdB zinc ribbon" evidence="1">
    <location>
        <begin position="131"/>
        <end position="172"/>
    </location>
</feature>
<dbReference type="Proteomes" id="UP000279372">
    <property type="component" value="Unassembled WGS sequence"/>
</dbReference>
<dbReference type="EMBL" id="RBQB01000403">
    <property type="protein sequence ID" value="RMO77766.1"/>
    <property type="molecule type" value="Genomic_DNA"/>
</dbReference>
<evidence type="ECO:0000313" key="3">
    <source>
        <dbReference type="Proteomes" id="UP000279372"/>
    </source>
</evidence>
<dbReference type="Pfam" id="PF09723">
    <property type="entry name" value="Zn_ribbon_8"/>
    <property type="match status" value="1"/>
</dbReference>
<reference evidence="2 3" key="1">
    <citation type="submission" date="2018-08" db="EMBL/GenBank/DDBJ databases">
        <title>Recombination of ecologically and evolutionarily significant loci maintains genetic cohesion in the Pseudomonas syringae species complex.</title>
        <authorList>
            <person name="Dillon M."/>
            <person name="Thakur S."/>
            <person name="Almeida R.N.D."/>
            <person name="Weir B.S."/>
            <person name="Guttman D.S."/>
        </authorList>
    </citation>
    <scope>NUCLEOTIDE SEQUENCE [LARGE SCALE GENOMIC DNA]</scope>
    <source>
        <strain evidence="2 3">ICMP 8902</strain>
    </source>
</reference>
<dbReference type="SMART" id="SM00834">
    <property type="entry name" value="CxxC_CXXC_SSSS"/>
    <property type="match status" value="1"/>
</dbReference>
<protein>
    <submittedName>
        <fullName evidence="2">Putative regulatory protein</fullName>
    </submittedName>
</protein>
<gene>
    <name evidence="2" type="ORF">ALQ33_100481</name>
</gene>
<accession>A0A3M3Y6M4</accession>
<sequence length="245" mass="27091">MGPAALPGRQRRLSTGVSQRHQLHDQVRLLARAGLRTAGVGTGARPHQRHRRYSQCLRNALAADRDLQVRYQPERRRPDPLYRRQHRLADCARQVSARPGSFWWHLSARGVHQNERTISALPTNVFGELCMPMYEYDCPECGYFTALRPMADSALPCDCPLCEVSSMRVILSAPGLATMAGNTRSAIAANERSAHAPKTVAEYQDSKRHPKGCGCCGPAKAVQPTKANPHALKGKAAGRPWMISH</sequence>
<name>A0A3M3Y6M4_9PSED</name>
<proteinExistence type="predicted"/>
<dbReference type="AlphaFoldDB" id="A0A3M3Y6M4"/>
<organism evidence="2 3">
    <name type="scientific">Pseudomonas syringae pv. philadelphi</name>
    <dbReference type="NCBI Taxonomy" id="251706"/>
    <lineage>
        <taxon>Bacteria</taxon>
        <taxon>Pseudomonadati</taxon>
        <taxon>Pseudomonadota</taxon>
        <taxon>Gammaproteobacteria</taxon>
        <taxon>Pseudomonadales</taxon>
        <taxon>Pseudomonadaceae</taxon>
        <taxon>Pseudomonas</taxon>
    </lineage>
</organism>
<evidence type="ECO:0000259" key="1">
    <source>
        <dbReference type="SMART" id="SM00834"/>
    </source>
</evidence>
<dbReference type="NCBIfam" id="TIGR02605">
    <property type="entry name" value="CxxC_CxxC_SSSS"/>
    <property type="match status" value="1"/>
</dbReference>
<comment type="caution">
    <text evidence="2">The sequence shown here is derived from an EMBL/GenBank/DDBJ whole genome shotgun (WGS) entry which is preliminary data.</text>
</comment>
<dbReference type="InterPro" id="IPR013429">
    <property type="entry name" value="Regulatory_FmdB_Zinc_ribbon"/>
</dbReference>
<evidence type="ECO:0000313" key="2">
    <source>
        <dbReference type="EMBL" id="RMO77766.1"/>
    </source>
</evidence>